<feature type="transmembrane region" description="Helical" evidence="1">
    <location>
        <begin position="26"/>
        <end position="51"/>
    </location>
</feature>
<organism evidence="2 3">
    <name type="scientific">Aspergillus udagawae</name>
    <dbReference type="NCBI Taxonomy" id="91492"/>
    <lineage>
        <taxon>Eukaryota</taxon>
        <taxon>Fungi</taxon>
        <taxon>Dikarya</taxon>
        <taxon>Ascomycota</taxon>
        <taxon>Pezizomycotina</taxon>
        <taxon>Eurotiomycetes</taxon>
        <taxon>Eurotiomycetidae</taxon>
        <taxon>Eurotiales</taxon>
        <taxon>Aspergillaceae</taxon>
        <taxon>Aspergillus</taxon>
        <taxon>Aspergillus subgen. Fumigati</taxon>
    </lineage>
</organism>
<evidence type="ECO:0000313" key="3">
    <source>
        <dbReference type="Proteomes" id="UP000465266"/>
    </source>
</evidence>
<gene>
    <name evidence="2" type="ORF">IFM53868_06336</name>
</gene>
<keyword evidence="1" id="KW-0472">Membrane</keyword>
<protein>
    <submittedName>
        <fullName evidence="2">Uncharacterized protein</fullName>
    </submittedName>
</protein>
<proteinExistence type="predicted"/>
<sequence length="143" mass="15607">MIVAPFTLTTASLHIPVSWLTAMIRLMAFLLGLALAVSPPPVITVWVMIVAPFTLTTASLHIPVSWLTAMIRLMAFLLGLAPAVSPPPVITVWVMIVAPFTLTMASLHIPVSWFTAMVWNATTVVTEMIQFPVTVVRDFLILV</sequence>
<accession>A0ABQ1AZI9</accession>
<keyword evidence="1" id="KW-1133">Transmembrane helix</keyword>
<keyword evidence="1" id="KW-0812">Transmembrane</keyword>
<dbReference type="EMBL" id="BLKG01000071">
    <property type="protein sequence ID" value="GFF90943.1"/>
    <property type="molecule type" value="Genomic_DNA"/>
</dbReference>
<comment type="caution">
    <text evidence="2">The sequence shown here is derived from an EMBL/GenBank/DDBJ whole genome shotgun (WGS) entry which is preliminary data.</text>
</comment>
<evidence type="ECO:0000313" key="2">
    <source>
        <dbReference type="EMBL" id="GFF90943.1"/>
    </source>
</evidence>
<dbReference type="Proteomes" id="UP000465266">
    <property type="component" value="Unassembled WGS sequence"/>
</dbReference>
<name>A0ABQ1AZI9_9EURO</name>
<reference evidence="2 3" key="1">
    <citation type="submission" date="2020-01" db="EMBL/GenBank/DDBJ databases">
        <title>Draft genome sequence of Aspergillus udagawae IFM 53868.</title>
        <authorList>
            <person name="Takahashi H."/>
            <person name="Yaguchi T."/>
        </authorList>
    </citation>
    <scope>NUCLEOTIDE SEQUENCE [LARGE SCALE GENOMIC DNA]</scope>
    <source>
        <strain evidence="2 3">IFM 53868</strain>
    </source>
</reference>
<keyword evidence="3" id="KW-1185">Reference proteome</keyword>
<evidence type="ECO:0000256" key="1">
    <source>
        <dbReference type="SAM" id="Phobius"/>
    </source>
</evidence>